<protein>
    <submittedName>
        <fullName evidence="1">Uncharacterized protein</fullName>
    </submittedName>
</protein>
<keyword evidence="2" id="KW-1185">Reference proteome</keyword>
<dbReference type="AlphaFoldDB" id="Q973Y8"/>
<proteinExistence type="predicted"/>
<gene>
    <name evidence="1" type="primary">ST0761</name>
    <name evidence="1" type="ordered locus">STK_07610</name>
</gene>
<dbReference type="PATRIC" id="fig|273063.9.peg.856"/>
<dbReference type="Proteomes" id="UP000001015">
    <property type="component" value="Chromosome"/>
</dbReference>
<organism evidence="1 2">
    <name type="scientific">Sulfurisphaera tokodaii (strain DSM 16993 / JCM 10545 / NBRC 100140 / 7)</name>
    <name type="common">Sulfolobus tokodaii</name>
    <dbReference type="NCBI Taxonomy" id="273063"/>
    <lineage>
        <taxon>Archaea</taxon>
        <taxon>Thermoproteota</taxon>
        <taxon>Thermoprotei</taxon>
        <taxon>Sulfolobales</taxon>
        <taxon>Sulfolobaceae</taxon>
        <taxon>Sulfurisphaera</taxon>
    </lineage>
</organism>
<sequence length="148" mass="16789">MLRKLEGILASLRQINQAIIVILVILLEERYGLIVFDKTRGKPRLLKRGKVFNLSLKLLIKCGEAHKGGHTEDMCPRTELHIPESPRAKSRGQLLVRDRGNGLKTQPVVYRWTNGAGWVLYAPTSYEVVRMKVVNHKPMNRPKGTLAL</sequence>
<evidence type="ECO:0000313" key="1">
    <source>
        <dbReference type="EMBL" id="BAB65772.1"/>
    </source>
</evidence>
<reference evidence="2" key="1">
    <citation type="journal article" date="2001" name="DNA Res.">
        <title>Complete genome sequence of an aerobic thermoacidophilic Crenarchaeon, Sulfolobus tokodaii strain7.</title>
        <authorList>
            <person name="Kawarabayasi Y."/>
            <person name="Hino Y."/>
            <person name="Horikawa H."/>
            <person name="Jin-no K."/>
            <person name="Takahashi M."/>
            <person name="Sekine M."/>
            <person name="Baba S."/>
            <person name="Ankai A."/>
            <person name="Kosugi H."/>
            <person name="Hosoyama A."/>
            <person name="Fukui S."/>
            <person name="Nagai Y."/>
            <person name="Nishijima K."/>
            <person name="Otsuka R."/>
            <person name="Nakazawa H."/>
            <person name="Takamiya M."/>
            <person name="Kato Y."/>
            <person name="Yoshizawa T."/>
            <person name="Tanaka T."/>
            <person name="Kudoh Y."/>
            <person name="Yamazaki J."/>
            <person name="Kushida N."/>
            <person name="Oguchi A."/>
            <person name="Aoki K."/>
            <person name="Masuda S."/>
            <person name="Yanagii M."/>
            <person name="Nishimura M."/>
            <person name="Yamagishi A."/>
            <person name="Oshima T."/>
            <person name="Kikuchi H."/>
        </authorList>
    </citation>
    <scope>NUCLEOTIDE SEQUENCE [LARGE SCALE GENOMIC DNA]</scope>
    <source>
        <strain evidence="2">DSM 16993 / JCM 10545 / NBRC 100140 / 7</strain>
    </source>
</reference>
<evidence type="ECO:0000313" key="2">
    <source>
        <dbReference type="Proteomes" id="UP000001015"/>
    </source>
</evidence>
<accession>Q973Y8</accession>
<dbReference type="EMBL" id="BA000023">
    <property type="protein sequence ID" value="BAB65772.1"/>
    <property type="molecule type" value="Genomic_DNA"/>
</dbReference>
<dbReference type="KEGG" id="sto:STK_07610"/>
<dbReference type="STRING" id="273063.STK_07610"/>
<name>Q973Y8_SULTO</name>
<dbReference type="eggNOG" id="arCOG00680">
    <property type="taxonomic scope" value="Archaea"/>
</dbReference>